<evidence type="ECO:0000313" key="2">
    <source>
        <dbReference type="Proteomes" id="UP001062846"/>
    </source>
</evidence>
<evidence type="ECO:0000313" key="1">
    <source>
        <dbReference type="EMBL" id="KAI8537686.1"/>
    </source>
</evidence>
<proteinExistence type="predicted"/>
<sequence>MDDRLWQGNEHSPNYINSKFFSIRVHHGGNFSVERGMKCYVGGQISYSDYEDRDRVSILDLKEIAKKCGLTDVVDFYYNVPSSVQDGGFIIMQTDNHVMDMVRHIKDNVVEIFLVISSGLEDVDVANWDWECGNFPKSGNTIERLGDVADDGMQGDVDSESDANYDIFIDSDYDLSDEDDRMYEENVDVNTEWAESKNSMINGDERDSEDDLMYEDKEEVSDSDDGFSSLNEAEWEDEQRASKAQVFRSLKGREEPVFCMGMLFRNRAQLAGALRQHSILQGREIRFLKNETTRVRAKCKVYKEEEGKVDCTWEISATNRATSNNTLKVVAYNPNHNCGRIWDNKLMNSSWLARIYFDDIRINPSIKTKELVEKHLIRDIQIVNEPTWTIISDKQKIEKIKKYGDFIIVPCGGREFEARVIHGGQYTVNLQAQTCSCRRWDLTGIPCEHAATVIAREGGRPEDYVSAWYHKHSFLASYNHIMHPMNGSDMWEKSGKPPIEPVEFTRQPGRPKKARRREPDEPPKNQYKLGKIGVKMICRRCGTQGHNTRTCKAPVDSLPSGSTNPTPLHNTNTNTRGRGRGRARGRGRERVTNSAQ</sequence>
<comment type="caution">
    <text evidence="1">The sequence shown here is derived from an EMBL/GenBank/DDBJ whole genome shotgun (WGS) entry which is preliminary data.</text>
</comment>
<dbReference type="Proteomes" id="UP001062846">
    <property type="component" value="Chromosome 9"/>
</dbReference>
<dbReference type="EMBL" id="CM046396">
    <property type="protein sequence ID" value="KAI8537686.1"/>
    <property type="molecule type" value="Genomic_DNA"/>
</dbReference>
<accession>A0ACC0M9K3</accession>
<protein>
    <submittedName>
        <fullName evidence="1">Uncharacterized protein</fullName>
    </submittedName>
</protein>
<organism evidence="1 2">
    <name type="scientific">Rhododendron molle</name>
    <name type="common">Chinese azalea</name>
    <name type="synonym">Azalea mollis</name>
    <dbReference type="NCBI Taxonomy" id="49168"/>
    <lineage>
        <taxon>Eukaryota</taxon>
        <taxon>Viridiplantae</taxon>
        <taxon>Streptophyta</taxon>
        <taxon>Embryophyta</taxon>
        <taxon>Tracheophyta</taxon>
        <taxon>Spermatophyta</taxon>
        <taxon>Magnoliopsida</taxon>
        <taxon>eudicotyledons</taxon>
        <taxon>Gunneridae</taxon>
        <taxon>Pentapetalae</taxon>
        <taxon>asterids</taxon>
        <taxon>Ericales</taxon>
        <taxon>Ericaceae</taxon>
        <taxon>Ericoideae</taxon>
        <taxon>Rhodoreae</taxon>
        <taxon>Rhododendron</taxon>
    </lineage>
</organism>
<reference evidence="1" key="1">
    <citation type="submission" date="2022-02" db="EMBL/GenBank/DDBJ databases">
        <title>Plant Genome Project.</title>
        <authorList>
            <person name="Zhang R.-G."/>
        </authorList>
    </citation>
    <scope>NUCLEOTIDE SEQUENCE</scope>
    <source>
        <strain evidence="1">AT1</strain>
    </source>
</reference>
<keyword evidence="2" id="KW-1185">Reference proteome</keyword>
<gene>
    <name evidence="1" type="ORF">RHMOL_Rhmol09G0043600</name>
</gene>
<name>A0ACC0M9K3_RHOML</name>